<organism evidence="17 18">
    <name type="scientific">Photobacterium atrarenae</name>
    <dbReference type="NCBI Taxonomy" id="865757"/>
    <lineage>
        <taxon>Bacteria</taxon>
        <taxon>Pseudomonadati</taxon>
        <taxon>Pseudomonadota</taxon>
        <taxon>Gammaproteobacteria</taxon>
        <taxon>Vibrionales</taxon>
        <taxon>Vibrionaceae</taxon>
        <taxon>Photobacterium</taxon>
    </lineage>
</organism>
<feature type="transmembrane region" description="Helical" evidence="16">
    <location>
        <begin position="21"/>
        <end position="43"/>
    </location>
</feature>
<evidence type="ECO:0000256" key="10">
    <source>
        <dbReference type="ARBA" id="ARBA00023098"/>
    </source>
</evidence>
<evidence type="ECO:0000256" key="11">
    <source>
        <dbReference type="ARBA" id="ARBA00023136"/>
    </source>
</evidence>
<sequence>MLTTLRMFLAVPIYFFILERNFTTVLWIIAIAGLSDGLDGWLARKLKALSHYGAIVDPLSDKAMLLCAYIAFVQIELLPLWVFAMIVIRDIIILLGAALFYLCFGPYRLAPSLWGKGCTLALIVLALLIISQQLLPQIPEQLISVGLMAVIFLITISGTHYIYNWAAKAHMLWKSPPPHR</sequence>
<gene>
    <name evidence="17" type="ORF">NNL38_17350</name>
</gene>
<feature type="transmembrane region" description="Helical" evidence="16">
    <location>
        <begin position="142"/>
        <end position="163"/>
    </location>
</feature>
<evidence type="ECO:0000313" key="17">
    <source>
        <dbReference type="EMBL" id="UTV30345.1"/>
    </source>
</evidence>
<comment type="catalytic activity">
    <reaction evidence="14">
        <text>a CDP-1,2-diacyl-sn-glycerol + sn-glycerol 3-phosphate = a 1,2-diacyl-sn-glycero-3-phospho-(1'-sn-glycero-3'-phosphate) + CMP + H(+)</text>
        <dbReference type="Rhea" id="RHEA:12593"/>
        <dbReference type="ChEBI" id="CHEBI:15378"/>
        <dbReference type="ChEBI" id="CHEBI:57597"/>
        <dbReference type="ChEBI" id="CHEBI:58332"/>
        <dbReference type="ChEBI" id="CHEBI:60110"/>
        <dbReference type="ChEBI" id="CHEBI:60377"/>
        <dbReference type="EC" id="2.7.8.5"/>
    </reaction>
</comment>
<evidence type="ECO:0000256" key="8">
    <source>
        <dbReference type="ARBA" id="ARBA00022692"/>
    </source>
</evidence>
<keyword evidence="9 16" id="KW-1133">Transmembrane helix</keyword>
<evidence type="ECO:0000256" key="5">
    <source>
        <dbReference type="ARBA" id="ARBA00014944"/>
    </source>
</evidence>
<dbReference type="PIRSF" id="PIRSF000847">
    <property type="entry name" value="Phos_ph_gly_syn"/>
    <property type="match status" value="1"/>
</dbReference>
<comment type="similarity">
    <text evidence="3 15">Belongs to the CDP-alcohol phosphatidyltransferase class-I family.</text>
</comment>
<comment type="pathway">
    <text evidence="2">Phospholipid metabolism; phosphatidylglycerol biosynthesis; phosphatidylglycerol from CDP-diacylglycerol: step 1/2.</text>
</comment>
<feature type="transmembrane region" description="Helical" evidence="16">
    <location>
        <begin position="91"/>
        <end position="107"/>
    </location>
</feature>
<dbReference type="PANTHER" id="PTHR14269">
    <property type="entry name" value="CDP-DIACYLGLYCEROL--GLYCEROL-3-PHOSPHATE 3-PHOSPHATIDYLTRANSFERASE-RELATED"/>
    <property type="match status" value="1"/>
</dbReference>
<protein>
    <recommendedName>
        <fullName evidence="5">CDP-diacylglycerol--glycerol-3-phosphate 3-phosphatidyltransferase</fullName>
        <ecNumber evidence="4">2.7.8.5</ecNumber>
    </recommendedName>
</protein>
<evidence type="ECO:0000256" key="15">
    <source>
        <dbReference type="RuleBase" id="RU003750"/>
    </source>
</evidence>
<reference evidence="17" key="1">
    <citation type="submission" date="2022-07" db="EMBL/GenBank/DDBJ databases">
        <title>Genome sequencing of Photobacterium atrarenae GJH2-4.</title>
        <authorList>
            <person name="Park S.-J."/>
        </authorList>
    </citation>
    <scope>NUCLEOTIDE SEQUENCE</scope>
    <source>
        <strain evidence="17">GJH2-4</strain>
    </source>
</reference>
<dbReference type="PANTHER" id="PTHR14269:SF11">
    <property type="entry name" value="CDP-DIACYLGLYCEROL--GLYCEROL-3-PHOSPHATE 3-PHOSPHATIDYLTRANSFERASE"/>
    <property type="match status" value="1"/>
</dbReference>
<evidence type="ECO:0000256" key="9">
    <source>
        <dbReference type="ARBA" id="ARBA00022989"/>
    </source>
</evidence>
<dbReference type="Proteomes" id="UP001057998">
    <property type="component" value="Chromosome 2"/>
</dbReference>
<evidence type="ECO:0000256" key="16">
    <source>
        <dbReference type="SAM" id="Phobius"/>
    </source>
</evidence>
<dbReference type="InterPro" id="IPR050324">
    <property type="entry name" value="CDP-alcohol_PTase-I"/>
</dbReference>
<dbReference type="Pfam" id="PF01066">
    <property type="entry name" value="CDP-OH_P_transf"/>
    <property type="match status" value="1"/>
</dbReference>
<dbReference type="InterPro" id="IPR000462">
    <property type="entry name" value="CDP-OH_P_trans"/>
</dbReference>
<accession>A0ABY5GMM3</accession>
<evidence type="ECO:0000256" key="4">
    <source>
        <dbReference type="ARBA" id="ARBA00013170"/>
    </source>
</evidence>
<dbReference type="EMBL" id="CP101509">
    <property type="protein sequence ID" value="UTV30345.1"/>
    <property type="molecule type" value="Genomic_DNA"/>
</dbReference>
<evidence type="ECO:0000256" key="2">
    <source>
        <dbReference type="ARBA" id="ARBA00005042"/>
    </source>
</evidence>
<evidence type="ECO:0000256" key="14">
    <source>
        <dbReference type="ARBA" id="ARBA00048586"/>
    </source>
</evidence>
<evidence type="ECO:0000256" key="7">
    <source>
        <dbReference type="ARBA" id="ARBA00022679"/>
    </source>
</evidence>
<dbReference type="InterPro" id="IPR004570">
    <property type="entry name" value="Phosphatidylglycerol_P_synth"/>
</dbReference>
<evidence type="ECO:0000256" key="13">
    <source>
        <dbReference type="ARBA" id="ARBA00023264"/>
    </source>
</evidence>
<feature type="transmembrane region" description="Helical" evidence="16">
    <location>
        <begin position="113"/>
        <end position="130"/>
    </location>
</feature>
<comment type="subcellular location">
    <subcellularLocation>
        <location evidence="1">Membrane</location>
        <topology evidence="1">Multi-pass membrane protein</topology>
    </subcellularLocation>
</comment>
<evidence type="ECO:0000313" key="18">
    <source>
        <dbReference type="Proteomes" id="UP001057998"/>
    </source>
</evidence>
<evidence type="ECO:0000256" key="6">
    <source>
        <dbReference type="ARBA" id="ARBA00022516"/>
    </source>
</evidence>
<dbReference type="InterPro" id="IPR043130">
    <property type="entry name" value="CDP-OH_PTrfase_TM_dom"/>
</dbReference>
<evidence type="ECO:0000256" key="12">
    <source>
        <dbReference type="ARBA" id="ARBA00023209"/>
    </source>
</evidence>
<dbReference type="InterPro" id="IPR048254">
    <property type="entry name" value="CDP_ALCOHOL_P_TRANSF_CS"/>
</dbReference>
<name>A0ABY5GMM3_9GAMM</name>
<keyword evidence="18" id="KW-1185">Reference proteome</keyword>
<keyword evidence="11 16" id="KW-0472">Membrane</keyword>
<keyword evidence="7 15" id="KW-0808">Transferase</keyword>
<keyword evidence="6" id="KW-0444">Lipid biosynthesis</keyword>
<dbReference type="Gene3D" id="1.20.120.1760">
    <property type="match status" value="1"/>
</dbReference>
<evidence type="ECO:0000256" key="1">
    <source>
        <dbReference type="ARBA" id="ARBA00004141"/>
    </source>
</evidence>
<evidence type="ECO:0000256" key="3">
    <source>
        <dbReference type="ARBA" id="ARBA00010441"/>
    </source>
</evidence>
<dbReference type="PROSITE" id="PS00379">
    <property type="entry name" value="CDP_ALCOHOL_P_TRANSF"/>
    <property type="match status" value="1"/>
</dbReference>
<keyword evidence="12" id="KW-0594">Phospholipid biosynthesis</keyword>
<keyword evidence="10" id="KW-0443">Lipid metabolism</keyword>
<proteinExistence type="inferred from homology"/>
<dbReference type="RefSeq" id="WP_255391692.1">
    <property type="nucleotide sequence ID" value="NZ_CP101509.1"/>
</dbReference>
<dbReference type="EC" id="2.7.8.5" evidence="4"/>
<keyword evidence="8 16" id="KW-0812">Transmembrane</keyword>
<keyword evidence="13" id="KW-1208">Phospholipid metabolism</keyword>